<dbReference type="EMBL" id="QKYT01001099">
    <property type="protein sequence ID" value="RIA79912.1"/>
    <property type="molecule type" value="Genomic_DNA"/>
</dbReference>
<evidence type="ECO:0000313" key="1">
    <source>
        <dbReference type="EMBL" id="RIA79912.1"/>
    </source>
</evidence>
<proteinExistence type="predicted"/>
<name>A0A397S344_9GLOM</name>
<dbReference type="Proteomes" id="UP000265703">
    <property type="component" value="Unassembled WGS sequence"/>
</dbReference>
<evidence type="ECO:0000313" key="2">
    <source>
        <dbReference type="Proteomes" id="UP000265703"/>
    </source>
</evidence>
<sequence>METKINVLTEHFFFSFIDSALEMETETFRSENGNNSALEMETFAPGLEN</sequence>
<protein>
    <submittedName>
        <fullName evidence="1">Uncharacterized protein</fullName>
    </submittedName>
</protein>
<organism evidence="1 2">
    <name type="scientific">Glomus cerebriforme</name>
    <dbReference type="NCBI Taxonomy" id="658196"/>
    <lineage>
        <taxon>Eukaryota</taxon>
        <taxon>Fungi</taxon>
        <taxon>Fungi incertae sedis</taxon>
        <taxon>Mucoromycota</taxon>
        <taxon>Glomeromycotina</taxon>
        <taxon>Glomeromycetes</taxon>
        <taxon>Glomerales</taxon>
        <taxon>Glomeraceae</taxon>
        <taxon>Glomus</taxon>
    </lineage>
</organism>
<dbReference type="AlphaFoldDB" id="A0A397S344"/>
<gene>
    <name evidence="1" type="ORF">C1645_839649</name>
</gene>
<comment type="caution">
    <text evidence="1">The sequence shown here is derived from an EMBL/GenBank/DDBJ whole genome shotgun (WGS) entry which is preliminary data.</text>
</comment>
<reference evidence="1 2" key="1">
    <citation type="submission" date="2018-06" db="EMBL/GenBank/DDBJ databases">
        <title>Comparative genomics reveals the genomic features of Rhizophagus irregularis, R. cerebriforme, R. diaphanum and Gigaspora rosea, and their symbiotic lifestyle signature.</title>
        <authorList>
            <person name="Morin E."/>
            <person name="San Clemente H."/>
            <person name="Chen E.C.H."/>
            <person name="De La Providencia I."/>
            <person name="Hainaut M."/>
            <person name="Kuo A."/>
            <person name="Kohler A."/>
            <person name="Murat C."/>
            <person name="Tang N."/>
            <person name="Roy S."/>
            <person name="Loubradou J."/>
            <person name="Henrissat B."/>
            <person name="Grigoriev I.V."/>
            <person name="Corradi N."/>
            <person name="Roux C."/>
            <person name="Martin F.M."/>
        </authorList>
    </citation>
    <scope>NUCLEOTIDE SEQUENCE [LARGE SCALE GENOMIC DNA]</scope>
    <source>
        <strain evidence="1 2">DAOM 227022</strain>
    </source>
</reference>
<keyword evidence="2" id="KW-1185">Reference proteome</keyword>
<accession>A0A397S344</accession>